<evidence type="ECO:0000256" key="3">
    <source>
        <dbReference type="ARBA" id="ARBA00022448"/>
    </source>
</evidence>
<dbReference type="FunFam" id="3.30.300.160:FF:000002">
    <property type="entry name" value="Type II secretion system protein E"/>
    <property type="match status" value="1"/>
</dbReference>
<dbReference type="InterPro" id="IPR013374">
    <property type="entry name" value="ATPase_typ4_pilus-assembl_PilB"/>
</dbReference>
<dbReference type="InterPro" id="IPR001482">
    <property type="entry name" value="T2SS/T4SS_dom"/>
</dbReference>
<dbReference type="NCBIfam" id="TIGR02533">
    <property type="entry name" value="type_II_gspE"/>
    <property type="match status" value="1"/>
</dbReference>
<feature type="domain" description="Bacterial type II secretion system protein E" evidence="11">
    <location>
        <begin position="381"/>
        <end position="395"/>
    </location>
</feature>
<accession>A0A2Z4Y335</accession>
<dbReference type="AlphaFoldDB" id="A0A2Z4Y335"/>
<evidence type="ECO:0000256" key="7">
    <source>
        <dbReference type="ARBA" id="ARBA00022927"/>
    </source>
</evidence>
<dbReference type="GO" id="GO:0016887">
    <property type="term" value="F:ATP hydrolysis activity"/>
    <property type="evidence" value="ECO:0007669"/>
    <property type="project" value="InterPro"/>
</dbReference>
<comment type="similarity">
    <text evidence="2">Belongs to the GSP E family.</text>
</comment>
<dbReference type="FunFam" id="3.40.50.300:FF:000398">
    <property type="entry name" value="Type IV pilus assembly ATPase PilB"/>
    <property type="match status" value="1"/>
</dbReference>
<sequence length="562" mass="62708">MLVRDNVITQDELEHALELQEKQGGSLGSILIDNKYANEWEIAAAIGKQLNVPFITLSHYEIDPSILKSIPEDLVRKYQIVPIDKTGDTLTVALSDPSNIYLLDELRLLTNCKIVPVISFESDIKEAIERYYPKSESALDEMLKEISDEETAVLEALESGMTEPAETEVEEGEVEATDAPVIQLVNLIVHDAIRMRASDIHIEPYEKELRLRYRIDGVLHEMKAPPKKFQNAIVSRIKIMSDLDIAERRLPQDGRFKVTVQGRSIDFRVSTCPTVFGEKVVIRILDRGNLMLNLTDLGMDPEVLAGFEAQIRAPWGMILVTGPTGSGKSTTLYSALNTINDPRKNIMTIEDPVEYQLRGINQVQVHPEIGLTFAEGLRSFLRQDPDIIMVGEIRDKETAEIAVKAALTGHLVLSTLHTNDAPSTINRLTNMGVEAFLVTASVNLIVAQRLVRRICENCKQFYDPPAELLRSLQIPEDAKFARGAGCDRCLNSGYKGRVALYELLHLSDAMRDKIIEGISTTQLKRMAIQEGMITLRRAGLQKVAQGVTTIDEVLSVTAPDER</sequence>
<dbReference type="Gene3D" id="3.30.300.160">
    <property type="entry name" value="Type II secretion system, protein E, N-terminal domain"/>
    <property type="match status" value="1"/>
</dbReference>
<dbReference type="GO" id="GO:0005737">
    <property type="term" value="C:cytoplasm"/>
    <property type="evidence" value="ECO:0007669"/>
    <property type="project" value="UniProtKB-SubCell"/>
</dbReference>
<dbReference type="InterPro" id="IPR037257">
    <property type="entry name" value="T2SS_E_N_sf"/>
</dbReference>
<keyword evidence="5" id="KW-0547">Nucleotide-binding</keyword>
<dbReference type="InterPro" id="IPR007831">
    <property type="entry name" value="T2SS_GspE_N"/>
</dbReference>
<evidence type="ECO:0000256" key="2">
    <source>
        <dbReference type="ARBA" id="ARBA00006611"/>
    </source>
</evidence>
<keyword evidence="4" id="KW-0963">Cytoplasm</keyword>
<evidence type="ECO:0000256" key="9">
    <source>
        <dbReference type="ARBA" id="ARBA00024382"/>
    </source>
</evidence>
<evidence type="ECO:0000256" key="10">
    <source>
        <dbReference type="ARBA" id="ARBA00034006"/>
    </source>
</evidence>
<reference evidence="12 13" key="1">
    <citation type="submission" date="2018-05" db="EMBL/GenBank/DDBJ databases">
        <title>A metagenomic window into the 2 km-deep terrestrial subsurface aquifer revealed taxonomically and functionally diverse microbial community comprising novel uncultured bacterial lineages.</title>
        <authorList>
            <person name="Kadnikov V.V."/>
            <person name="Mardanov A.V."/>
            <person name="Beletsky A.V."/>
            <person name="Banks D."/>
            <person name="Pimenov N.V."/>
            <person name="Frank Y.A."/>
            <person name="Karnachuk O.V."/>
            <person name="Ravin N.V."/>
        </authorList>
    </citation>
    <scope>NUCLEOTIDE SEQUENCE [LARGE SCALE GENOMIC DNA]</scope>
    <source>
        <strain evidence="12">BY</strain>
    </source>
</reference>
<evidence type="ECO:0000256" key="8">
    <source>
        <dbReference type="ARBA" id="ARBA00022967"/>
    </source>
</evidence>
<dbReference type="GO" id="GO:0015627">
    <property type="term" value="C:type II protein secretion system complex"/>
    <property type="evidence" value="ECO:0007669"/>
    <property type="project" value="InterPro"/>
</dbReference>
<dbReference type="GO" id="GO:0015628">
    <property type="term" value="P:protein secretion by the type II secretion system"/>
    <property type="evidence" value="ECO:0007669"/>
    <property type="project" value="InterPro"/>
</dbReference>
<dbReference type="EC" id="7.4.2.8" evidence="9"/>
<dbReference type="GO" id="GO:0005524">
    <property type="term" value="F:ATP binding"/>
    <property type="evidence" value="ECO:0007669"/>
    <property type="project" value="UniProtKB-KW"/>
</dbReference>
<keyword evidence="3" id="KW-0813">Transport</keyword>
<dbReference type="PROSITE" id="PS00662">
    <property type="entry name" value="T2SP_E"/>
    <property type="match status" value="1"/>
</dbReference>
<dbReference type="EMBL" id="CP030759">
    <property type="protein sequence ID" value="AXA35326.1"/>
    <property type="molecule type" value="Genomic_DNA"/>
</dbReference>
<dbReference type="Gene3D" id="3.40.50.300">
    <property type="entry name" value="P-loop containing nucleotide triphosphate hydrolases"/>
    <property type="match status" value="1"/>
</dbReference>
<dbReference type="Proteomes" id="UP000262583">
    <property type="component" value="Chromosome"/>
</dbReference>
<dbReference type="PANTHER" id="PTHR30258:SF1">
    <property type="entry name" value="PROTEIN TRANSPORT PROTEIN HOFB HOMOLOG"/>
    <property type="match status" value="1"/>
</dbReference>
<evidence type="ECO:0000256" key="4">
    <source>
        <dbReference type="ARBA" id="ARBA00022490"/>
    </source>
</evidence>
<comment type="subcellular location">
    <subcellularLocation>
        <location evidence="1">Cytoplasm</location>
    </subcellularLocation>
</comment>
<dbReference type="GO" id="GO:0008564">
    <property type="term" value="F:protein-exporting ATPase activity"/>
    <property type="evidence" value="ECO:0007669"/>
    <property type="project" value="UniProtKB-EC"/>
</dbReference>
<keyword evidence="6" id="KW-0067">ATP-binding</keyword>
<dbReference type="Gene3D" id="3.30.450.90">
    <property type="match status" value="1"/>
</dbReference>
<organism evidence="12 13">
    <name type="scientific">Sumerlaea chitinivorans</name>
    <dbReference type="NCBI Taxonomy" id="2250252"/>
    <lineage>
        <taxon>Bacteria</taxon>
        <taxon>Candidatus Sumerlaeota</taxon>
        <taxon>Candidatus Sumerlaeia</taxon>
        <taxon>Candidatus Sumerlaeales</taxon>
        <taxon>Candidatus Sumerlaeaceae</taxon>
        <taxon>Candidatus Sumerlaea</taxon>
    </lineage>
</organism>
<dbReference type="InterPro" id="IPR013369">
    <property type="entry name" value="T2SS_GspE"/>
</dbReference>
<evidence type="ECO:0000256" key="5">
    <source>
        <dbReference type="ARBA" id="ARBA00022741"/>
    </source>
</evidence>
<dbReference type="NCBIfam" id="TIGR02538">
    <property type="entry name" value="type_IV_pilB"/>
    <property type="match status" value="1"/>
</dbReference>
<dbReference type="CDD" id="cd01129">
    <property type="entry name" value="PulE-GspE-like"/>
    <property type="match status" value="1"/>
</dbReference>
<dbReference type="GO" id="GO:0005886">
    <property type="term" value="C:plasma membrane"/>
    <property type="evidence" value="ECO:0007669"/>
    <property type="project" value="TreeGrafter"/>
</dbReference>
<keyword evidence="7" id="KW-0653">Protein transport</keyword>
<name>A0A2Z4Y335_SUMC1</name>
<dbReference type="KEGG" id="schv:BRCON_0549"/>
<gene>
    <name evidence="12" type="ORF">BRCON_0549</name>
</gene>
<dbReference type="Pfam" id="PF05157">
    <property type="entry name" value="MshEN"/>
    <property type="match status" value="1"/>
</dbReference>
<comment type="catalytic activity">
    <reaction evidence="10">
        <text>ATP + H2O + cellular proteinSide 1 = ADP + phosphate + cellular proteinSide 2.</text>
        <dbReference type="EC" id="7.4.2.8"/>
    </reaction>
</comment>
<evidence type="ECO:0000256" key="6">
    <source>
        <dbReference type="ARBA" id="ARBA00022840"/>
    </source>
</evidence>
<dbReference type="PANTHER" id="PTHR30258">
    <property type="entry name" value="TYPE II SECRETION SYSTEM PROTEIN GSPE-RELATED"/>
    <property type="match status" value="1"/>
</dbReference>
<dbReference type="SUPFAM" id="SSF52540">
    <property type="entry name" value="P-loop containing nucleoside triphosphate hydrolases"/>
    <property type="match status" value="1"/>
</dbReference>
<evidence type="ECO:0000313" key="13">
    <source>
        <dbReference type="Proteomes" id="UP000262583"/>
    </source>
</evidence>
<dbReference type="InterPro" id="IPR027417">
    <property type="entry name" value="P-loop_NTPase"/>
</dbReference>
<dbReference type="FunFam" id="3.30.450.90:FF:000001">
    <property type="entry name" value="Type II secretion system ATPase GspE"/>
    <property type="match status" value="1"/>
</dbReference>
<proteinExistence type="inferred from homology"/>
<dbReference type="GO" id="GO:0009297">
    <property type="term" value="P:pilus assembly"/>
    <property type="evidence" value="ECO:0007669"/>
    <property type="project" value="InterPro"/>
</dbReference>
<evidence type="ECO:0000313" key="12">
    <source>
        <dbReference type="EMBL" id="AXA35326.1"/>
    </source>
</evidence>
<protein>
    <recommendedName>
        <fullName evidence="9">protein-secreting ATPase</fullName>
        <ecNumber evidence="9">7.4.2.8</ecNumber>
    </recommendedName>
</protein>
<evidence type="ECO:0000256" key="1">
    <source>
        <dbReference type="ARBA" id="ARBA00004496"/>
    </source>
</evidence>
<dbReference type="Pfam" id="PF00437">
    <property type="entry name" value="T2SSE"/>
    <property type="match status" value="1"/>
</dbReference>
<dbReference type="SUPFAM" id="SSF160246">
    <property type="entry name" value="EspE N-terminal domain-like"/>
    <property type="match status" value="1"/>
</dbReference>
<keyword evidence="8" id="KW-1278">Translocase</keyword>
<evidence type="ECO:0000259" key="11">
    <source>
        <dbReference type="PROSITE" id="PS00662"/>
    </source>
</evidence>